<dbReference type="InterPro" id="IPR005498">
    <property type="entry name" value="T4SS_VirB10/TraB/TrbI"/>
</dbReference>
<sequence>MGAQVIEAFAKGWTNRRILAGKPRQVGRWVIGEDGTRRRLLSFAPGDRFALDVWEQNDYGTTRWRVVLCEALPAGQAGESVPAVRPDVAILAGQNRVLLVWQRLRFPNGSSLDLEGMPGVDLSGYAGVSDKVNNHWGKVLSSVLLSSTVAAAVATAEGDSFSSFQRDAGQAASQGAAQSINQAGAQLLQRSINIQPTLEIRPGQRVAVMVNKDLALPPYGP</sequence>
<keyword evidence="4" id="KW-1133">Transmembrane helix</keyword>
<geneLocation type="plasmid" evidence="6 7">
    <name>XAC301_p24</name>
</geneLocation>
<organism evidence="6 7">
    <name type="scientific">Xanthomonas arboricola pv. corylina</name>
    <dbReference type="NCBI Taxonomy" id="487821"/>
    <lineage>
        <taxon>Bacteria</taxon>
        <taxon>Pseudomonadati</taxon>
        <taxon>Pseudomonadota</taxon>
        <taxon>Gammaproteobacteria</taxon>
        <taxon>Lysobacterales</taxon>
        <taxon>Lysobacteraceae</taxon>
        <taxon>Xanthomonas</taxon>
    </lineage>
</organism>
<keyword evidence="5" id="KW-0472">Membrane</keyword>
<dbReference type="Pfam" id="PF03743">
    <property type="entry name" value="TrbI"/>
    <property type="match status" value="1"/>
</dbReference>
<evidence type="ECO:0000256" key="1">
    <source>
        <dbReference type="ARBA" id="ARBA00004167"/>
    </source>
</evidence>
<evidence type="ECO:0000256" key="2">
    <source>
        <dbReference type="ARBA" id="ARBA00010265"/>
    </source>
</evidence>
<proteinExistence type="inferred from homology"/>
<dbReference type="Proteomes" id="UP000835287">
    <property type="component" value="Plasmid XAC301_p24"/>
</dbReference>
<keyword evidence="7" id="KW-1185">Reference proteome</keyword>
<evidence type="ECO:0000313" key="6">
    <source>
        <dbReference type="EMBL" id="CAE6866551.1"/>
    </source>
</evidence>
<dbReference type="CDD" id="cd16429">
    <property type="entry name" value="VirB10"/>
    <property type="match status" value="1"/>
</dbReference>
<evidence type="ECO:0000256" key="5">
    <source>
        <dbReference type="ARBA" id="ARBA00023136"/>
    </source>
</evidence>
<comment type="subcellular location">
    <subcellularLocation>
        <location evidence="1">Membrane</location>
        <topology evidence="1">Single-pass membrane protein</topology>
    </subcellularLocation>
</comment>
<keyword evidence="6" id="KW-0614">Plasmid</keyword>
<gene>
    <name evidence="6" type="ORF">XAC301_45200</name>
</gene>
<dbReference type="InterPro" id="IPR042217">
    <property type="entry name" value="T4SS_VirB10/TrbI"/>
</dbReference>
<evidence type="ECO:0000256" key="4">
    <source>
        <dbReference type="ARBA" id="ARBA00022989"/>
    </source>
</evidence>
<dbReference type="Gene3D" id="2.40.128.260">
    <property type="entry name" value="Type IV secretion system, VirB10/TraB/TrbI"/>
    <property type="match status" value="1"/>
</dbReference>
<evidence type="ECO:0000256" key="3">
    <source>
        <dbReference type="ARBA" id="ARBA00022692"/>
    </source>
</evidence>
<dbReference type="EMBL" id="HG992339">
    <property type="protein sequence ID" value="CAE6866551.1"/>
    <property type="molecule type" value="Genomic_DNA"/>
</dbReference>
<accession>A0ABM8T8I8</accession>
<dbReference type="EMBL" id="HG992339">
    <property type="protein sequence ID" value="CAE6866566.1"/>
    <property type="molecule type" value="Genomic_DNA"/>
</dbReference>
<evidence type="ECO:0000313" key="7">
    <source>
        <dbReference type="Proteomes" id="UP000835287"/>
    </source>
</evidence>
<keyword evidence="3" id="KW-0812">Transmembrane</keyword>
<evidence type="ECO:0008006" key="8">
    <source>
        <dbReference type="Google" id="ProtNLM"/>
    </source>
</evidence>
<protein>
    <recommendedName>
        <fullName evidence="8">Conjugal transfer protein TrbI</fullName>
    </recommendedName>
</protein>
<name>A0ABM8T8I8_9XANT</name>
<reference evidence="6" key="1">
    <citation type="submission" date="2021-02" db="EMBL/GenBank/DDBJ databases">
        <authorList>
            <person name="Pothier F. J."/>
        </authorList>
    </citation>
    <scope>NUCLEOTIDE SEQUENCE</scope>
    <source>
        <strain evidence="6">301</strain>
        <plasmid evidence="6">XAC301_p24</plasmid>
    </source>
</reference>
<dbReference type="RefSeq" id="WP_425609471.1">
    <property type="nucleotide sequence ID" value="NZ_HG992339.1"/>
</dbReference>
<comment type="similarity">
    <text evidence="2">Belongs to the TrbI/VirB10 family.</text>
</comment>